<evidence type="ECO:0000256" key="4">
    <source>
        <dbReference type="ARBA" id="ARBA00022691"/>
    </source>
</evidence>
<keyword evidence="4 8" id="KW-0949">S-adenosyl-L-methionine</keyword>
<dbReference type="InterPro" id="IPR005840">
    <property type="entry name" value="Ribosomal_uS12_MeSTrfase_RimO"/>
</dbReference>
<dbReference type="GO" id="GO:0140101">
    <property type="term" value="F:catalytic activity, acting on a tRNA"/>
    <property type="evidence" value="ECO:0007669"/>
    <property type="project" value="UniProtKB-ARBA"/>
</dbReference>
<comment type="subcellular location">
    <subcellularLocation>
        <location evidence="8">Cytoplasm</location>
    </subcellularLocation>
</comment>
<organism evidence="12 13">
    <name type="scientific">Halarsenatibacter silvermanii</name>
    <dbReference type="NCBI Taxonomy" id="321763"/>
    <lineage>
        <taxon>Bacteria</taxon>
        <taxon>Bacillati</taxon>
        <taxon>Bacillota</taxon>
        <taxon>Clostridia</taxon>
        <taxon>Halanaerobiales</taxon>
        <taxon>Halarsenatibacteraceae</taxon>
        <taxon>Halarsenatibacter</taxon>
    </lineage>
</organism>
<dbReference type="EC" id="2.8.4.4" evidence="8"/>
<feature type="binding site" evidence="8">
    <location>
        <position position="82"/>
    </location>
    <ligand>
        <name>[4Fe-4S] cluster</name>
        <dbReference type="ChEBI" id="CHEBI:49883"/>
        <label>1</label>
    </ligand>
</feature>
<dbReference type="Pfam" id="PF18693">
    <property type="entry name" value="TRAM_2"/>
    <property type="match status" value="1"/>
</dbReference>
<dbReference type="GO" id="GO:0035599">
    <property type="term" value="F:aspartic acid methylthiotransferase activity"/>
    <property type="evidence" value="ECO:0007669"/>
    <property type="project" value="TreeGrafter"/>
</dbReference>
<dbReference type="GO" id="GO:0046872">
    <property type="term" value="F:metal ion binding"/>
    <property type="evidence" value="ECO:0007669"/>
    <property type="project" value="UniProtKB-KW"/>
</dbReference>
<feature type="domain" description="TRAM" evidence="9">
    <location>
        <begin position="374"/>
        <end position="443"/>
    </location>
</feature>
<dbReference type="Pfam" id="PF04055">
    <property type="entry name" value="Radical_SAM"/>
    <property type="match status" value="1"/>
</dbReference>
<comment type="similarity">
    <text evidence="8">Belongs to the methylthiotransferase family. RimO subfamily.</text>
</comment>
<evidence type="ECO:0000256" key="8">
    <source>
        <dbReference type="HAMAP-Rule" id="MF_01865"/>
    </source>
</evidence>
<dbReference type="Gene3D" id="2.40.50.140">
    <property type="entry name" value="Nucleic acid-binding proteins"/>
    <property type="match status" value="1"/>
</dbReference>
<evidence type="ECO:0000256" key="2">
    <source>
        <dbReference type="ARBA" id="ARBA00022490"/>
    </source>
</evidence>
<dbReference type="STRING" id="321763.SAMN04488692_106111"/>
<evidence type="ECO:0000313" key="12">
    <source>
        <dbReference type="EMBL" id="SDL62999.1"/>
    </source>
</evidence>
<dbReference type="GO" id="GO:0051539">
    <property type="term" value="F:4 iron, 4 sulfur cluster binding"/>
    <property type="evidence" value="ECO:0007669"/>
    <property type="project" value="UniProtKB-UniRule"/>
</dbReference>
<dbReference type="PANTHER" id="PTHR43837">
    <property type="entry name" value="RIBOSOMAL PROTEIN S12 METHYLTHIOTRANSFERASE RIMO"/>
    <property type="match status" value="1"/>
</dbReference>
<keyword evidence="1 8" id="KW-0004">4Fe-4S</keyword>
<dbReference type="InterPro" id="IPR013848">
    <property type="entry name" value="Methylthiotransferase_N"/>
</dbReference>
<dbReference type="InterPro" id="IPR058240">
    <property type="entry name" value="rSAM_sf"/>
</dbReference>
<keyword evidence="13" id="KW-1185">Reference proteome</keyword>
<dbReference type="InterPro" id="IPR012340">
    <property type="entry name" value="NA-bd_OB-fold"/>
</dbReference>
<dbReference type="PROSITE" id="PS50926">
    <property type="entry name" value="TRAM"/>
    <property type="match status" value="1"/>
</dbReference>
<dbReference type="EMBL" id="FNGO01000006">
    <property type="protein sequence ID" value="SDL62999.1"/>
    <property type="molecule type" value="Genomic_DNA"/>
</dbReference>
<dbReference type="RefSeq" id="WP_089759216.1">
    <property type="nucleotide sequence ID" value="NZ_FNGO01000006.1"/>
</dbReference>
<dbReference type="InterPro" id="IPR005839">
    <property type="entry name" value="Methylthiotransferase"/>
</dbReference>
<feature type="binding site" evidence="8">
    <location>
        <position position="155"/>
    </location>
    <ligand>
        <name>[4Fe-4S] cluster</name>
        <dbReference type="ChEBI" id="CHEBI:49883"/>
        <label>2</label>
        <note>4Fe-4S-S-AdoMet</note>
    </ligand>
</feature>
<protein>
    <recommendedName>
        <fullName evidence="8">Ribosomal protein uS12 methylthiotransferase RimO</fullName>
        <shortName evidence="8">uS12 MTTase</shortName>
        <shortName evidence="8">uS12 methylthiotransferase</shortName>
        <ecNumber evidence="8">2.8.4.4</ecNumber>
    </recommendedName>
    <alternativeName>
        <fullName evidence="8">Ribosomal protein uS12 (aspartate-C(3))-methylthiotransferase</fullName>
    </alternativeName>
    <alternativeName>
        <fullName evidence="8">Ribosome maturation factor RimO</fullName>
    </alternativeName>
</protein>
<dbReference type="PROSITE" id="PS51918">
    <property type="entry name" value="RADICAL_SAM"/>
    <property type="match status" value="1"/>
</dbReference>
<dbReference type="InterPro" id="IPR007197">
    <property type="entry name" value="rSAM"/>
</dbReference>
<keyword evidence="3 8" id="KW-0808">Transferase</keyword>
<evidence type="ECO:0000313" key="13">
    <source>
        <dbReference type="Proteomes" id="UP000199476"/>
    </source>
</evidence>
<dbReference type="SMART" id="SM00729">
    <property type="entry name" value="Elp3"/>
    <property type="match status" value="1"/>
</dbReference>
<gene>
    <name evidence="8" type="primary">rimO</name>
    <name evidence="12" type="ORF">SAMN04488692_106111</name>
</gene>
<dbReference type="InterPro" id="IPR006638">
    <property type="entry name" value="Elp3/MiaA/NifB-like_rSAM"/>
</dbReference>
<dbReference type="InterPro" id="IPR020612">
    <property type="entry name" value="Methylthiotransferase_CS"/>
</dbReference>
<dbReference type="NCBIfam" id="TIGR00089">
    <property type="entry name" value="MiaB/RimO family radical SAM methylthiotransferase"/>
    <property type="match status" value="1"/>
</dbReference>
<dbReference type="Proteomes" id="UP000199476">
    <property type="component" value="Unassembled WGS sequence"/>
</dbReference>
<dbReference type="InterPro" id="IPR038135">
    <property type="entry name" value="Methylthiotransferase_N_sf"/>
</dbReference>
<evidence type="ECO:0000259" key="9">
    <source>
        <dbReference type="PROSITE" id="PS50926"/>
    </source>
</evidence>
<evidence type="ECO:0000256" key="5">
    <source>
        <dbReference type="ARBA" id="ARBA00022723"/>
    </source>
</evidence>
<feature type="binding site" evidence="8">
    <location>
        <position position="11"/>
    </location>
    <ligand>
        <name>[4Fe-4S] cluster</name>
        <dbReference type="ChEBI" id="CHEBI:49883"/>
        <label>1</label>
    </ligand>
</feature>
<dbReference type="PROSITE" id="PS51449">
    <property type="entry name" value="MTTASE_N"/>
    <property type="match status" value="1"/>
</dbReference>
<proteinExistence type="inferred from homology"/>
<dbReference type="AlphaFoldDB" id="A0A1G9LLV5"/>
<feature type="domain" description="MTTase N-terminal" evidence="10">
    <location>
        <begin position="2"/>
        <end position="119"/>
    </location>
</feature>
<evidence type="ECO:0000259" key="10">
    <source>
        <dbReference type="PROSITE" id="PS51449"/>
    </source>
</evidence>
<keyword evidence="7 8" id="KW-0411">Iron-sulfur</keyword>
<dbReference type="PROSITE" id="PS01278">
    <property type="entry name" value="MTTASE_RADICAL"/>
    <property type="match status" value="1"/>
</dbReference>
<evidence type="ECO:0000256" key="1">
    <source>
        <dbReference type="ARBA" id="ARBA00022485"/>
    </source>
</evidence>
<dbReference type="NCBIfam" id="TIGR01125">
    <property type="entry name" value="30S ribosomal protein S12 methylthiotransferase RimO"/>
    <property type="match status" value="1"/>
</dbReference>
<dbReference type="GO" id="GO:0005829">
    <property type="term" value="C:cytosol"/>
    <property type="evidence" value="ECO:0007669"/>
    <property type="project" value="TreeGrafter"/>
</dbReference>
<dbReference type="SFLD" id="SFLDF00274">
    <property type="entry name" value="ribosomal_protein_S12_methylth"/>
    <property type="match status" value="1"/>
</dbReference>
<sequence>MINIYIQNLGCPKNEVDGQYYAGLIEEIAEVKIVDDYKKSSIIIVNTCGFIEDARKESIEAIWEAVELKKSGACEKVVVTGCLSQRYHDELKEQIPELDGIFGVGDYDSFKDFIKKILAGEEISLISEPEQKLNQRLPRKKREGSFAYLKIADGCSKNCSYCAIPIIKGDYRSRDKSLIIEEAEKILSDGISELILIAQDTTQYGIDLDADYGTVALLKELLKLDGLEWLRLMYTYLDQIDRELIELMAAADNFCSYLDLPIQHVAENVRNRMNRPGGSRYVLDKIEMIRSINPETALRTTLMVGFPGETEEDFAELKNFVREVKFDKLGVFSYSQEEGTDAAEMSGQIPEEIRRRRENELTEIQEEIAHQKNQELVGKTLPLMIDKLGDGEFIGRTEYDAPGIDNSVRGPIPADDQELSAGEIVKCQIKSAYKYDITGEIVNEFSQ</sequence>
<dbReference type="GO" id="GO:0103039">
    <property type="term" value="F:protein methylthiotransferase activity"/>
    <property type="evidence" value="ECO:0007669"/>
    <property type="project" value="UniProtKB-EC"/>
</dbReference>
<comment type="catalytic activity">
    <reaction evidence="8">
        <text>L-aspartate(89)-[ribosomal protein uS12]-hydrogen + (sulfur carrier)-SH + AH2 + 2 S-adenosyl-L-methionine = 3-methylsulfanyl-L-aspartate(89)-[ribosomal protein uS12]-hydrogen + (sulfur carrier)-H + 5'-deoxyadenosine + L-methionine + A + S-adenosyl-L-homocysteine + 2 H(+)</text>
        <dbReference type="Rhea" id="RHEA:37087"/>
        <dbReference type="Rhea" id="RHEA-COMP:10460"/>
        <dbReference type="Rhea" id="RHEA-COMP:10461"/>
        <dbReference type="Rhea" id="RHEA-COMP:14737"/>
        <dbReference type="Rhea" id="RHEA-COMP:14739"/>
        <dbReference type="ChEBI" id="CHEBI:13193"/>
        <dbReference type="ChEBI" id="CHEBI:15378"/>
        <dbReference type="ChEBI" id="CHEBI:17319"/>
        <dbReference type="ChEBI" id="CHEBI:17499"/>
        <dbReference type="ChEBI" id="CHEBI:29917"/>
        <dbReference type="ChEBI" id="CHEBI:29961"/>
        <dbReference type="ChEBI" id="CHEBI:57844"/>
        <dbReference type="ChEBI" id="CHEBI:57856"/>
        <dbReference type="ChEBI" id="CHEBI:59789"/>
        <dbReference type="ChEBI" id="CHEBI:64428"/>
        <dbReference type="ChEBI" id="CHEBI:73599"/>
        <dbReference type="EC" id="2.8.4.4"/>
    </reaction>
</comment>
<keyword evidence="6 8" id="KW-0408">Iron</keyword>
<dbReference type="InterPro" id="IPR023404">
    <property type="entry name" value="rSAM_horseshoe"/>
</dbReference>
<keyword evidence="2 8" id="KW-0963">Cytoplasm</keyword>
<name>A0A1G9LLV5_9FIRM</name>
<comment type="cofactor">
    <cofactor evidence="8">
        <name>[4Fe-4S] cluster</name>
        <dbReference type="ChEBI" id="CHEBI:49883"/>
    </cofactor>
    <text evidence="8">Binds 2 [4Fe-4S] clusters. One cluster is coordinated with 3 cysteines and an exchangeable S-adenosyl-L-methionine.</text>
</comment>
<feature type="binding site" evidence="8">
    <location>
        <position position="48"/>
    </location>
    <ligand>
        <name>[4Fe-4S] cluster</name>
        <dbReference type="ChEBI" id="CHEBI:49883"/>
        <label>1</label>
    </ligand>
</feature>
<dbReference type="GO" id="GO:0035600">
    <property type="term" value="P:tRNA methylthiolation"/>
    <property type="evidence" value="ECO:0007669"/>
    <property type="project" value="UniProtKB-ARBA"/>
</dbReference>
<dbReference type="Gene3D" id="3.40.50.12160">
    <property type="entry name" value="Methylthiotransferase, N-terminal domain"/>
    <property type="match status" value="1"/>
</dbReference>
<evidence type="ECO:0000256" key="7">
    <source>
        <dbReference type="ARBA" id="ARBA00023014"/>
    </source>
</evidence>
<dbReference type="SFLD" id="SFLDG01082">
    <property type="entry name" value="B12-binding_domain_containing"/>
    <property type="match status" value="1"/>
</dbReference>
<reference evidence="12 13" key="1">
    <citation type="submission" date="2016-10" db="EMBL/GenBank/DDBJ databases">
        <authorList>
            <person name="de Groot N.N."/>
        </authorList>
    </citation>
    <scope>NUCLEOTIDE SEQUENCE [LARGE SCALE GENOMIC DNA]</scope>
    <source>
        <strain evidence="12 13">SLAS-1</strain>
    </source>
</reference>
<dbReference type="CDD" id="cd01335">
    <property type="entry name" value="Radical_SAM"/>
    <property type="match status" value="1"/>
</dbReference>
<dbReference type="SUPFAM" id="SSF102114">
    <property type="entry name" value="Radical SAM enzymes"/>
    <property type="match status" value="1"/>
</dbReference>
<dbReference type="HAMAP" id="MF_01865">
    <property type="entry name" value="MTTase_RimO"/>
    <property type="match status" value="1"/>
</dbReference>
<accession>A0A1G9LLV5</accession>
<evidence type="ECO:0000256" key="6">
    <source>
        <dbReference type="ARBA" id="ARBA00023004"/>
    </source>
</evidence>
<keyword evidence="12" id="KW-0689">Ribosomal protein</keyword>
<dbReference type="SFLD" id="SFLDG01061">
    <property type="entry name" value="methylthiotransferase"/>
    <property type="match status" value="1"/>
</dbReference>
<dbReference type="FunFam" id="3.80.30.20:FF:000001">
    <property type="entry name" value="tRNA-2-methylthio-N(6)-dimethylallyladenosine synthase 2"/>
    <property type="match status" value="1"/>
</dbReference>
<dbReference type="GO" id="GO:0005840">
    <property type="term" value="C:ribosome"/>
    <property type="evidence" value="ECO:0007669"/>
    <property type="project" value="UniProtKB-KW"/>
</dbReference>
<dbReference type="Gene3D" id="3.80.30.20">
    <property type="entry name" value="tm_1862 like domain"/>
    <property type="match status" value="1"/>
</dbReference>
<dbReference type="InterPro" id="IPR002792">
    <property type="entry name" value="TRAM_dom"/>
</dbReference>
<evidence type="ECO:0000259" key="11">
    <source>
        <dbReference type="PROSITE" id="PS51918"/>
    </source>
</evidence>
<feature type="binding site" evidence="8">
    <location>
        <position position="159"/>
    </location>
    <ligand>
        <name>[4Fe-4S] cluster</name>
        <dbReference type="ChEBI" id="CHEBI:49883"/>
        <label>2</label>
        <note>4Fe-4S-S-AdoMet</note>
    </ligand>
</feature>
<feature type="binding site" evidence="8">
    <location>
        <position position="162"/>
    </location>
    <ligand>
        <name>[4Fe-4S] cluster</name>
        <dbReference type="ChEBI" id="CHEBI:49883"/>
        <label>2</label>
        <note>4Fe-4S-S-AdoMet</note>
    </ligand>
</feature>
<dbReference type="Pfam" id="PF00919">
    <property type="entry name" value="UPF0004"/>
    <property type="match status" value="1"/>
</dbReference>
<dbReference type="OrthoDB" id="9805215at2"/>
<feature type="domain" description="Radical SAM core" evidence="11">
    <location>
        <begin position="141"/>
        <end position="371"/>
    </location>
</feature>
<evidence type="ECO:0000256" key="3">
    <source>
        <dbReference type="ARBA" id="ARBA00022679"/>
    </source>
</evidence>
<dbReference type="PANTHER" id="PTHR43837:SF1">
    <property type="entry name" value="RIBOSOMAL PROTEIN US12 METHYLTHIOTRANSFERASE RIMO"/>
    <property type="match status" value="1"/>
</dbReference>
<dbReference type="SFLD" id="SFLDS00029">
    <property type="entry name" value="Radical_SAM"/>
    <property type="match status" value="1"/>
</dbReference>
<keyword evidence="12" id="KW-0687">Ribonucleoprotein</keyword>
<keyword evidence="5 8" id="KW-0479">Metal-binding</keyword>
<comment type="function">
    <text evidence="8">Catalyzes the methylthiolation of an aspartic acid residue of ribosomal protein uS12.</text>
</comment>